<dbReference type="OrthoDB" id="10632537at2759"/>
<keyword evidence="1" id="KW-1133">Transmembrane helix</keyword>
<organism evidence="2 3">
    <name type="scientific">Zancudomyces culisetae</name>
    <name type="common">Gut fungus</name>
    <name type="synonym">Smittium culisetae</name>
    <dbReference type="NCBI Taxonomy" id="1213189"/>
    <lineage>
        <taxon>Eukaryota</taxon>
        <taxon>Fungi</taxon>
        <taxon>Fungi incertae sedis</taxon>
        <taxon>Zoopagomycota</taxon>
        <taxon>Kickxellomycotina</taxon>
        <taxon>Harpellomycetes</taxon>
        <taxon>Harpellales</taxon>
        <taxon>Legeriomycetaceae</taxon>
        <taxon>Zancudomyces</taxon>
    </lineage>
</organism>
<dbReference type="Proteomes" id="UP000188320">
    <property type="component" value="Unassembled WGS sequence"/>
</dbReference>
<keyword evidence="1" id="KW-0812">Transmembrane</keyword>
<protein>
    <submittedName>
        <fullName evidence="2">Uncharacterized protein</fullName>
    </submittedName>
</protein>
<evidence type="ECO:0000256" key="1">
    <source>
        <dbReference type="SAM" id="Phobius"/>
    </source>
</evidence>
<feature type="transmembrane region" description="Helical" evidence="1">
    <location>
        <begin position="20"/>
        <end position="41"/>
    </location>
</feature>
<name>A0A1R1PLB4_ZANCU</name>
<keyword evidence="3" id="KW-1185">Reference proteome</keyword>
<sequence length="137" mass="14796">MCSRPCIGWYIPNKNKICTLVILSTLVCFIGAAVAFFINLLSCPVFTTTPNTQFVFLITAPLNNSWDGSRPILVPLPKTPSSDISVASYVYKLSFGSSDSTLPTNCSSCSTLNILAVSDRACFSFRLVSPSKLLVST</sequence>
<keyword evidence="1" id="KW-0472">Membrane</keyword>
<proteinExistence type="predicted"/>
<gene>
    <name evidence="2" type="ORF">AX774_g4813</name>
</gene>
<evidence type="ECO:0000313" key="3">
    <source>
        <dbReference type="Proteomes" id="UP000188320"/>
    </source>
</evidence>
<comment type="caution">
    <text evidence="2">The sequence shown here is derived from an EMBL/GenBank/DDBJ whole genome shotgun (WGS) entry which is preliminary data.</text>
</comment>
<accession>A0A1R1PLB4</accession>
<dbReference type="EMBL" id="LSSK01000838">
    <property type="protein sequence ID" value="OMH81723.1"/>
    <property type="molecule type" value="Genomic_DNA"/>
</dbReference>
<evidence type="ECO:0000313" key="2">
    <source>
        <dbReference type="EMBL" id="OMH81723.1"/>
    </source>
</evidence>
<reference evidence="3" key="1">
    <citation type="submission" date="2017-01" db="EMBL/GenBank/DDBJ databases">
        <authorList>
            <person name="Wang Y."/>
            <person name="White M."/>
            <person name="Kvist S."/>
            <person name="Moncalvo J.-M."/>
        </authorList>
    </citation>
    <scope>NUCLEOTIDE SEQUENCE [LARGE SCALE GENOMIC DNA]</scope>
    <source>
        <strain evidence="3">COL-18-3</strain>
    </source>
</reference>
<dbReference type="AlphaFoldDB" id="A0A1R1PLB4"/>